<dbReference type="EMBL" id="UFAJ01000739">
    <property type="protein sequence ID" value="SSD61516.1"/>
    <property type="molecule type" value="Genomic_DNA"/>
</dbReference>
<organism evidence="2 3">
    <name type="scientific">Saccharomycodes ludwigii</name>
    <dbReference type="NCBI Taxonomy" id="36035"/>
    <lineage>
        <taxon>Eukaryota</taxon>
        <taxon>Fungi</taxon>
        <taxon>Dikarya</taxon>
        <taxon>Ascomycota</taxon>
        <taxon>Saccharomycotina</taxon>
        <taxon>Saccharomycetes</taxon>
        <taxon>Saccharomycodales</taxon>
        <taxon>Saccharomycodaceae</taxon>
        <taxon>Saccharomycodes</taxon>
    </lineage>
</organism>
<dbReference type="Pfam" id="PF04190">
    <property type="entry name" value="GET4"/>
    <property type="match status" value="1"/>
</dbReference>
<comment type="similarity">
    <text evidence="1">Belongs to the GET4 family.</text>
</comment>
<accession>A0A376BA14</accession>
<dbReference type="GO" id="GO:0045048">
    <property type="term" value="P:protein insertion into ER membrane"/>
    <property type="evidence" value="ECO:0007669"/>
    <property type="project" value="InterPro"/>
</dbReference>
<dbReference type="InterPro" id="IPR007317">
    <property type="entry name" value="GET4"/>
</dbReference>
<reference evidence="3" key="1">
    <citation type="submission" date="2018-06" db="EMBL/GenBank/DDBJ databases">
        <authorList>
            <person name="Guldener U."/>
        </authorList>
    </citation>
    <scope>NUCLEOTIDE SEQUENCE [LARGE SCALE GENOMIC DNA]</scope>
    <source>
        <strain evidence="3">UTAD17</strain>
    </source>
</reference>
<dbReference type="OrthoDB" id="10252405at2759"/>
<dbReference type="VEuPathDB" id="FungiDB:SCODWIG_03277"/>
<dbReference type="GO" id="GO:0072380">
    <property type="term" value="C:TRC complex"/>
    <property type="evidence" value="ECO:0007669"/>
    <property type="project" value="TreeGrafter"/>
</dbReference>
<proteinExistence type="inferred from homology"/>
<dbReference type="AlphaFoldDB" id="A0A376BA14"/>
<dbReference type="Gene3D" id="1.25.40.10">
    <property type="entry name" value="Tetratricopeptide repeat domain"/>
    <property type="match status" value="1"/>
</dbReference>
<dbReference type="InterPro" id="IPR011990">
    <property type="entry name" value="TPR-like_helical_dom_sf"/>
</dbReference>
<name>A0A376BA14_9ASCO</name>
<keyword evidence="3" id="KW-1185">Reference proteome</keyword>
<evidence type="ECO:0000313" key="3">
    <source>
        <dbReference type="Proteomes" id="UP000262825"/>
    </source>
</evidence>
<protein>
    <submittedName>
        <fullName evidence="2">Probable Golgi to ER traffic protein 4</fullName>
    </submittedName>
</protein>
<dbReference type="PANTHER" id="PTHR12875">
    <property type="entry name" value="GOLGI TO ER TRAFFIC PROTEIN 4 HOMOLOG"/>
    <property type="match status" value="1"/>
</dbReference>
<gene>
    <name evidence="2" type="ORF">SCODWIG_03277</name>
</gene>
<sequence>MSNVKLAKTLERFETKIKDGHYYEAHQTLRTITNRYVRAKKYDDAIELLAKGAQLLIKAKQGGSATDLIFYLLEVYDLAKIQVDDLSSSRLVQLLSILDPQEPNLKDVITGVNNWSIKFGKYKFGDPYLHHIMSKKLLQGGYCYEAERYMVLATKDSIEDYVNFLWDWYLQAQEESKEEGDCNIADFYSRIILNYLFIFNIKFAYSAGEMFLTKFINNNKKKVTSWKIKKNEFELSFFPDYEELNFLELLLLTCQSGNKALFIGLKQSFPNIESKYSNELQYLGQEYFGIKTQKPVNFLQDMMSGLLGGGL</sequence>
<dbReference type="PANTHER" id="PTHR12875:SF0">
    <property type="entry name" value="GOLGI TO ER TRAFFIC PROTEIN 4 HOMOLOG"/>
    <property type="match status" value="1"/>
</dbReference>
<evidence type="ECO:0000256" key="1">
    <source>
        <dbReference type="ARBA" id="ARBA00005351"/>
    </source>
</evidence>
<evidence type="ECO:0000313" key="2">
    <source>
        <dbReference type="EMBL" id="SSD61516.1"/>
    </source>
</evidence>
<dbReference type="Proteomes" id="UP000262825">
    <property type="component" value="Unassembled WGS sequence"/>
</dbReference>